<dbReference type="STRING" id="1231657.A0A1Y1YXJ0"/>
<dbReference type="Proteomes" id="UP000193144">
    <property type="component" value="Unassembled WGS sequence"/>
</dbReference>
<feature type="compositionally biased region" description="Polar residues" evidence="1">
    <location>
        <begin position="284"/>
        <end position="306"/>
    </location>
</feature>
<keyword evidence="3" id="KW-1185">Reference proteome</keyword>
<proteinExistence type="predicted"/>
<dbReference type="EMBL" id="MCFA01000159">
    <property type="protein sequence ID" value="ORY02275.1"/>
    <property type="molecule type" value="Genomic_DNA"/>
</dbReference>
<comment type="caution">
    <text evidence="2">The sequence shown here is derived from an EMBL/GenBank/DDBJ whole genome shotgun (WGS) entry which is preliminary data.</text>
</comment>
<feature type="region of interest" description="Disordered" evidence="1">
    <location>
        <begin position="224"/>
        <end position="330"/>
    </location>
</feature>
<dbReference type="OrthoDB" id="3798150at2759"/>
<feature type="compositionally biased region" description="Low complexity" evidence="1">
    <location>
        <begin position="484"/>
        <end position="523"/>
    </location>
</feature>
<protein>
    <submittedName>
        <fullName evidence="2">Uncharacterized protein</fullName>
    </submittedName>
</protein>
<feature type="region of interest" description="Disordered" evidence="1">
    <location>
        <begin position="169"/>
        <end position="188"/>
    </location>
</feature>
<sequence length="587" mass="64370">MEPASLFAALNTALRFTELLVRLIEVGSENEVFVRTIEIVRVDLNEVLRLLSIESVRRKLTAVPGKFQWIKSAIESTRLALTDIAQWVERARVDQQATGSVKLETRLRWVFNDHEKLSNRQVELQTCHRQLSNVLTFLNPLEEIPAGADPPKYYDAVFFDELVAARPNREGMTKGGKRGSTTREPKAEELLRLTRPPTETDTQANIALMNLGAAPPRREDEPITNTTSAGYTTQQTVIEPRRDPRRSSILSHTIPPAISPPPTYASIARTSRDGLNLAGDAGSETPNECNSVNPSERQSSSSNDFQPWSPPPEKRRHEAFREEEPQKYVPELAGDTLALSGTNAMGPVNPYELWAGPISPSQPSKASTSGSLSRDIDAIAEMLGDMSFPVELPTNDPGPPPGYPRPGARRVVSELSAQVPSRRPVAPKSFHNSFPSAHELPVTDTSDRASYSYHSPSELPNSLRHSSTTSIDSQRSGVEMSSESSRAQPSRYRQRSSASSQYPSTSAQSLTSSPSQSSIFTSPSPFPPSSPRASTLFGIEERAVSPLAEPANPEPTLSPPRRPETAAGARMRSQRAFMDMLGSIDQT</sequence>
<feature type="compositionally biased region" description="Polar residues" evidence="1">
    <location>
        <begin position="448"/>
        <end position="483"/>
    </location>
</feature>
<evidence type="ECO:0000313" key="2">
    <source>
        <dbReference type="EMBL" id="ORY02275.1"/>
    </source>
</evidence>
<accession>A0A1Y1YXJ0</accession>
<evidence type="ECO:0000256" key="1">
    <source>
        <dbReference type="SAM" id="MobiDB-lite"/>
    </source>
</evidence>
<dbReference type="AlphaFoldDB" id="A0A1Y1YXJ0"/>
<feature type="region of interest" description="Disordered" evidence="1">
    <location>
        <begin position="389"/>
        <end position="572"/>
    </location>
</feature>
<feature type="compositionally biased region" description="Basic and acidic residues" evidence="1">
    <location>
        <begin position="312"/>
        <end position="326"/>
    </location>
</feature>
<organism evidence="2 3">
    <name type="scientific">Clohesyomyces aquaticus</name>
    <dbReference type="NCBI Taxonomy" id="1231657"/>
    <lineage>
        <taxon>Eukaryota</taxon>
        <taxon>Fungi</taxon>
        <taxon>Dikarya</taxon>
        <taxon>Ascomycota</taxon>
        <taxon>Pezizomycotina</taxon>
        <taxon>Dothideomycetes</taxon>
        <taxon>Pleosporomycetidae</taxon>
        <taxon>Pleosporales</taxon>
        <taxon>Lindgomycetaceae</taxon>
        <taxon>Clohesyomyces</taxon>
    </lineage>
</organism>
<name>A0A1Y1YXJ0_9PLEO</name>
<gene>
    <name evidence="2" type="ORF">BCR34DRAFT_84370</name>
</gene>
<evidence type="ECO:0000313" key="3">
    <source>
        <dbReference type="Proteomes" id="UP000193144"/>
    </source>
</evidence>
<feature type="compositionally biased region" description="Polar residues" evidence="1">
    <location>
        <begin position="224"/>
        <end position="237"/>
    </location>
</feature>
<reference evidence="2 3" key="1">
    <citation type="submission" date="2016-07" db="EMBL/GenBank/DDBJ databases">
        <title>Pervasive Adenine N6-methylation of Active Genes in Fungi.</title>
        <authorList>
            <consortium name="DOE Joint Genome Institute"/>
            <person name="Mondo S.J."/>
            <person name="Dannebaum R.O."/>
            <person name="Kuo R.C."/>
            <person name="Labutti K."/>
            <person name="Haridas S."/>
            <person name="Kuo A."/>
            <person name="Salamov A."/>
            <person name="Ahrendt S.R."/>
            <person name="Lipzen A."/>
            <person name="Sullivan W."/>
            <person name="Andreopoulos W.B."/>
            <person name="Clum A."/>
            <person name="Lindquist E."/>
            <person name="Daum C."/>
            <person name="Ramamoorthy G.K."/>
            <person name="Gryganskyi A."/>
            <person name="Culley D."/>
            <person name="Magnuson J.K."/>
            <person name="James T.Y."/>
            <person name="O'Malley M.A."/>
            <person name="Stajich J.E."/>
            <person name="Spatafora J.W."/>
            <person name="Visel A."/>
            <person name="Grigoriev I.V."/>
        </authorList>
    </citation>
    <scope>NUCLEOTIDE SEQUENCE [LARGE SCALE GENOMIC DNA]</scope>
    <source>
        <strain evidence="2 3">CBS 115471</strain>
    </source>
</reference>